<feature type="compositionally biased region" description="Basic and acidic residues" evidence="1">
    <location>
        <begin position="1"/>
        <end position="10"/>
    </location>
</feature>
<dbReference type="EMBL" id="JBDODL010000269">
    <property type="protein sequence ID" value="MES1919370.1"/>
    <property type="molecule type" value="Genomic_DNA"/>
</dbReference>
<sequence length="212" mass="23603">MNEVQDKIDGKIIQSSSKEVDEGPLSVSERSDNNITDIDDSESNVIDELPVSMNEVQDKIDGEIIQSSSKEVDEGPLSFNEVQDDVEFNNDVANVSNDLPFSRYVAQNRIKKGIVGIIGVQDKNEVQVNDFEANNIDEVPVSINKDVKTDGKYNGNSPLSTSNQKNNIDPNKIYENKQEKMNNNGNFDTNNETEIINSENIDTKNSVFVITI</sequence>
<evidence type="ECO:0000313" key="2">
    <source>
        <dbReference type="EMBL" id="MES1919370.1"/>
    </source>
</evidence>
<name>A0ABV2AI60_9EUKA</name>
<reference evidence="2 3" key="1">
    <citation type="journal article" date="2024" name="BMC Biol.">
        <title>Comparative genomics of Ascetosporea gives new insight into the evolutionary basis for animal parasitism in Rhizaria.</title>
        <authorList>
            <person name="Hiltunen Thoren M."/>
            <person name="Onut-Brannstrom I."/>
            <person name="Alfjorden A."/>
            <person name="Peckova H."/>
            <person name="Swords F."/>
            <person name="Hooper C."/>
            <person name="Holzer A.S."/>
            <person name="Bass D."/>
            <person name="Burki F."/>
        </authorList>
    </citation>
    <scope>NUCLEOTIDE SEQUENCE [LARGE SCALE GENOMIC DNA]</scope>
    <source>
        <strain evidence="2">20-A016</strain>
    </source>
</reference>
<accession>A0ABV2AI60</accession>
<dbReference type="Proteomes" id="UP001439008">
    <property type="component" value="Unassembled WGS sequence"/>
</dbReference>
<proteinExistence type="predicted"/>
<evidence type="ECO:0000256" key="1">
    <source>
        <dbReference type="SAM" id="MobiDB-lite"/>
    </source>
</evidence>
<feature type="region of interest" description="Disordered" evidence="1">
    <location>
        <begin position="147"/>
        <end position="170"/>
    </location>
</feature>
<feature type="compositionally biased region" description="Polar residues" evidence="1">
    <location>
        <begin position="154"/>
        <end position="169"/>
    </location>
</feature>
<evidence type="ECO:0000313" key="3">
    <source>
        <dbReference type="Proteomes" id="UP001439008"/>
    </source>
</evidence>
<gene>
    <name evidence="2" type="ORF">MHBO_001215</name>
</gene>
<comment type="caution">
    <text evidence="2">The sequence shown here is derived from an EMBL/GenBank/DDBJ whole genome shotgun (WGS) entry which is preliminary data.</text>
</comment>
<keyword evidence="3" id="KW-1185">Reference proteome</keyword>
<feature type="region of interest" description="Disordered" evidence="1">
    <location>
        <begin position="1"/>
        <end position="42"/>
    </location>
</feature>
<protein>
    <submittedName>
        <fullName evidence="2">Uncharacterized protein</fullName>
    </submittedName>
</protein>
<organism evidence="2 3">
    <name type="scientific">Bonamia ostreae</name>
    <dbReference type="NCBI Taxonomy" id="126728"/>
    <lineage>
        <taxon>Eukaryota</taxon>
        <taxon>Sar</taxon>
        <taxon>Rhizaria</taxon>
        <taxon>Endomyxa</taxon>
        <taxon>Ascetosporea</taxon>
        <taxon>Haplosporida</taxon>
        <taxon>Bonamia</taxon>
    </lineage>
</organism>